<evidence type="ECO:0000313" key="2">
    <source>
        <dbReference type="Proteomes" id="UP000323506"/>
    </source>
</evidence>
<name>A0A5D2BRM1_GOSDA</name>
<keyword evidence="2" id="KW-1185">Reference proteome</keyword>
<dbReference type="EMBL" id="CM017708">
    <property type="protein sequence ID" value="TYG58216.1"/>
    <property type="molecule type" value="Genomic_DNA"/>
</dbReference>
<dbReference type="Proteomes" id="UP000323506">
    <property type="component" value="Chromosome D08"/>
</dbReference>
<accession>A0A5D2BRM1</accession>
<evidence type="ECO:0000313" key="1">
    <source>
        <dbReference type="EMBL" id="TYG58216.1"/>
    </source>
</evidence>
<dbReference type="AlphaFoldDB" id="A0A5D2BRM1"/>
<reference evidence="1 2" key="1">
    <citation type="submission" date="2019-06" db="EMBL/GenBank/DDBJ databases">
        <title>WGS assembly of Gossypium darwinii.</title>
        <authorList>
            <person name="Chen Z.J."/>
            <person name="Sreedasyam A."/>
            <person name="Ando A."/>
            <person name="Song Q."/>
            <person name="De L."/>
            <person name="Hulse-Kemp A."/>
            <person name="Ding M."/>
            <person name="Ye W."/>
            <person name="Kirkbride R."/>
            <person name="Jenkins J."/>
            <person name="Plott C."/>
            <person name="Lovell J."/>
            <person name="Lin Y.-M."/>
            <person name="Vaughn R."/>
            <person name="Liu B."/>
            <person name="Li W."/>
            <person name="Simpson S."/>
            <person name="Scheffler B."/>
            <person name="Saski C."/>
            <person name="Grover C."/>
            <person name="Hu G."/>
            <person name="Conover J."/>
            <person name="Carlson J."/>
            <person name="Shu S."/>
            <person name="Boston L."/>
            <person name="Williams M."/>
            <person name="Peterson D."/>
            <person name="Mcgee K."/>
            <person name="Jones D."/>
            <person name="Wendel J."/>
            <person name="Stelly D."/>
            <person name="Grimwood J."/>
            <person name="Schmutz J."/>
        </authorList>
    </citation>
    <scope>NUCLEOTIDE SEQUENCE [LARGE SCALE GENOMIC DNA]</scope>
    <source>
        <strain evidence="1">1808015.09</strain>
    </source>
</reference>
<protein>
    <submittedName>
        <fullName evidence="1">Uncharacterized protein</fullName>
    </submittedName>
</protein>
<gene>
    <name evidence="1" type="ORF">ES288_D08G204900v1</name>
</gene>
<proteinExistence type="predicted"/>
<organism evidence="1 2">
    <name type="scientific">Gossypium darwinii</name>
    <name type="common">Darwin's cotton</name>
    <name type="synonym">Gossypium barbadense var. darwinii</name>
    <dbReference type="NCBI Taxonomy" id="34276"/>
    <lineage>
        <taxon>Eukaryota</taxon>
        <taxon>Viridiplantae</taxon>
        <taxon>Streptophyta</taxon>
        <taxon>Embryophyta</taxon>
        <taxon>Tracheophyta</taxon>
        <taxon>Spermatophyta</taxon>
        <taxon>Magnoliopsida</taxon>
        <taxon>eudicotyledons</taxon>
        <taxon>Gunneridae</taxon>
        <taxon>Pentapetalae</taxon>
        <taxon>rosids</taxon>
        <taxon>malvids</taxon>
        <taxon>Malvales</taxon>
        <taxon>Malvaceae</taxon>
        <taxon>Malvoideae</taxon>
        <taxon>Gossypium</taxon>
    </lineage>
</organism>
<sequence>MRSLGLHHTPTKLIHPLSVSYCFLLIQLPDVSLVYAIKHPHNALKV</sequence>